<dbReference type="Pfam" id="PF00004">
    <property type="entry name" value="AAA"/>
    <property type="match status" value="1"/>
</dbReference>
<evidence type="ECO:0000256" key="5">
    <source>
        <dbReference type="ARBA" id="ARBA00022840"/>
    </source>
</evidence>
<protein>
    <recommendedName>
        <fullName evidence="8">AAA+ ATPase domain-containing protein</fullName>
    </recommendedName>
</protein>
<dbReference type="AlphaFoldDB" id="A0A8T2SLE1"/>
<feature type="compositionally biased region" description="Polar residues" evidence="7">
    <location>
        <begin position="179"/>
        <end position="201"/>
    </location>
</feature>
<keyword evidence="4" id="KW-1000">Mitochondrion outer membrane</keyword>
<dbReference type="GO" id="GO:0005741">
    <property type="term" value="C:mitochondrial outer membrane"/>
    <property type="evidence" value="ECO:0007669"/>
    <property type="project" value="UniProtKB-SubCell"/>
</dbReference>
<dbReference type="InterPro" id="IPR051701">
    <property type="entry name" value="Mito_OM_Translocase_MSP1"/>
</dbReference>
<dbReference type="PROSITE" id="PS00674">
    <property type="entry name" value="AAA"/>
    <property type="match status" value="1"/>
</dbReference>
<dbReference type="InterPro" id="IPR003593">
    <property type="entry name" value="AAA+_ATPase"/>
</dbReference>
<dbReference type="SUPFAM" id="SSF52540">
    <property type="entry name" value="P-loop containing nucleoside triphosphate hydrolases"/>
    <property type="match status" value="1"/>
</dbReference>
<feature type="region of interest" description="Disordered" evidence="7">
    <location>
        <begin position="135"/>
        <end position="201"/>
    </location>
</feature>
<dbReference type="InterPro" id="IPR003960">
    <property type="entry name" value="ATPase_AAA_CS"/>
</dbReference>
<evidence type="ECO:0000256" key="4">
    <source>
        <dbReference type="ARBA" id="ARBA00022787"/>
    </source>
</evidence>
<feature type="domain" description="AAA+ ATPase" evidence="8">
    <location>
        <begin position="836"/>
        <end position="972"/>
    </location>
</feature>
<evidence type="ECO:0000259" key="8">
    <source>
        <dbReference type="SMART" id="SM00382"/>
    </source>
</evidence>
<dbReference type="PANTHER" id="PTHR45644">
    <property type="entry name" value="AAA ATPASE, PUTATIVE (AFU_ORTHOLOGUE AFUA_2G12920)-RELATED-RELATED"/>
    <property type="match status" value="1"/>
</dbReference>
<dbReference type="InterPro" id="IPR041569">
    <property type="entry name" value="AAA_lid_3"/>
</dbReference>
<dbReference type="PANTHER" id="PTHR45644:SF56">
    <property type="entry name" value="AAA ATPASE, PUTATIVE (AFU_ORTHOLOGUE AFUA_2G12920)-RELATED"/>
    <property type="match status" value="1"/>
</dbReference>
<evidence type="ECO:0000256" key="1">
    <source>
        <dbReference type="ARBA" id="ARBA00004572"/>
    </source>
</evidence>
<sequence length="1094" mass="123204">MLSDQWIFPFVRPAIPPFYVSVVIVCYQNSTMYKCAPRINPTLLKRISRHASVNKLMIKREPLSLKNINVSRYIFGPKAPAFSTLYSLRKFQPSNIQPSLERWLRKWPAHHLFLTKVGTNNSAAARPARMFCGKSNGKEDLGNPESASLNSNQKLDTKDAGRASKKPVKKGISEKGVPTKSSQNGAGRSVQIQGQSNANNSVIQKQKEKFIEGEGCRIRNPARSKVLSESKSTENLEGFDRLQLLKEKLIRKLGKKWLFCDKITERLNNFPYYLNKNTRDLLLDCIAARVKNHEFSTFGECLPSSSHLICLRGPPGSEVYQEALVRAVAHELGVPLLAVDTGCLSTADLKDDAHIAGLPVDGDEGDNNGKSLSAEKKCDSQALDLAHLKRIYQMLGSKIRILDPKKPNKKFNIPRKLLLFSAKGSRKEMPKLVSMDGEDWQSILKNHLVTEREDQLKKLGKQGDDLKKFWHDLVIGDHVRYRGPKSKKENARTNVTIGEEGFVCSISESLPWKICVKFQGAAEEVFCDACELEKVNTNASDEAWLARFPELPIEAVCKMVFYRNPVIVHFPDLQQWLSLVAPTRRTTFVKRVTDLLNEVDGPVVFIASSYKEEKNEQIAAGMDLGHVFSHIFEGHNNRSSLPSKVVDISDDILRTFRSTVNILPPEESHHMRIWKEKLEDDKKEVMVSRNFILLKESLEKNLMKCTDVRDINTLDLQLSTESAEDVIGWARNMMLHSNQTRTSKGRLVIESRCLEKSLVRMKALQMAHEDKMSYIRSLAENEYEKSLLSSIVPAHQIGVRFDDIGALEHVKNILQDLIVLPLKRPELFRKGNLRKACKGVLLFGPPGTGKTLVAKAVATEAGANFISIAPSSITSQYYGEDEQLVKALFALAKKLSPAVIFIDEVDGLLGVRSSTEGESTRRIKNDFMAAWDGLHSNDTEQILVFATTNRPFDLDDAVVRRLPRRILVDLPNAENRVKILRKILVNEDLDNTFSYEYLASQTEGYSGSDLKNLCVAAAYIPIRELLDLECQTKPRRRFSSESIRALCMNDFMLAKAKIGPSISYDAAAMIQLRQWNEQYGEGASKSQKRLGFSQ</sequence>
<evidence type="ECO:0000313" key="9">
    <source>
        <dbReference type="EMBL" id="KAH7351528.1"/>
    </source>
</evidence>
<proteinExistence type="predicted"/>
<accession>A0A8T2SLE1</accession>
<evidence type="ECO:0000256" key="2">
    <source>
        <dbReference type="ARBA" id="ARBA00022528"/>
    </source>
</evidence>
<dbReference type="Proteomes" id="UP000825935">
    <property type="component" value="Chromosome 19"/>
</dbReference>
<comment type="caution">
    <text evidence="9">The sequence shown here is derived from an EMBL/GenBank/DDBJ whole genome shotgun (WGS) entry which is preliminary data.</text>
</comment>
<dbReference type="GO" id="GO:0016887">
    <property type="term" value="F:ATP hydrolysis activity"/>
    <property type="evidence" value="ECO:0007669"/>
    <property type="project" value="InterPro"/>
</dbReference>
<comment type="subcellular location">
    <subcellularLocation>
        <location evidence="1">Mitochondrion outer membrane</location>
        <topology evidence="1">Single-pass membrane protein</topology>
    </subcellularLocation>
</comment>
<dbReference type="InterPro" id="IPR003959">
    <property type="entry name" value="ATPase_AAA_core"/>
</dbReference>
<keyword evidence="5" id="KW-0067">ATP-binding</keyword>
<keyword evidence="2" id="KW-0934">Plastid</keyword>
<keyword evidence="4" id="KW-0472">Membrane</keyword>
<evidence type="ECO:0000313" key="10">
    <source>
        <dbReference type="Proteomes" id="UP000825935"/>
    </source>
</evidence>
<dbReference type="InterPro" id="IPR027417">
    <property type="entry name" value="P-loop_NTPase"/>
</dbReference>
<evidence type="ECO:0000256" key="3">
    <source>
        <dbReference type="ARBA" id="ARBA00022741"/>
    </source>
</evidence>
<dbReference type="OMA" id="RFLTDCK"/>
<reference evidence="9" key="1">
    <citation type="submission" date="2021-08" db="EMBL/GenBank/DDBJ databases">
        <title>WGS assembly of Ceratopteris richardii.</title>
        <authorList>
            <person name="Marchant D.B."/>
            <person name="Chen G."/>
            <person name="Jenkins J."/>
            <person name="Shu S."/>
            <person name="Leebens-Mack J."/>
            <person name="Grimwood J."/>
            <person name="Schmutz J."/>
            <person name="Soltis P."/>
            <person name="Soltis D."/>
            <person name="Chen Z.-H."/>
        </authorList>
    </citation>
    <scope>NUCLEOTIDE SEQUENCE</scope>
    <source>
        <strain evidence="9">Whitten #5841</strain>
        <tissue evidence="9">Leaf</tissue>
    </source>
</reference>
<keyword evidence="10" id="KW-1185">Reference proteome</keyword>
<feature type="compositionally biased region" description="Polar residues" evidence="7">
    <location>
        <begin position="145"/>
        <end position="154"/>
    </location>
</feature>
<dbReference type="Gene3D" id="1.10.8.60">
    <property type="match status" value="1"/>
</dbReference>
<evidence type="ECO:0000256" key="7">
    <source>
        <dbReference type="SAM" id="MobiDB-lite"/>
    </source>
</evidence>
<dbReference type="OrthoDB" id="1917316at2759"/>
<keyword evidence="3" id="KW-0547">Nucleotide-binding</keyword>
<keyword evidence="2" id="KW-0150">Chloroplast</keyword>
<organism evidence="9 10">
    <name type="scientific">Ceratopteris richardii</name>
    <name type="common">Triangle waterfern</name>
    <dbReference type="NCBI Taxonomy" id="49495"/>
    <lineage>
        <taxon>Eukaryota</taxon>
        <taxon>Viridiplantae</taxon>
        <taxon>Streptophyta</taxon>
        <taxon>Embryophyta</taxon>
        <taxon>Tracheophyta</taxon>
        <taxon>Polypodiopsida</taxon>
        <taxon>Polypodiidae</taxon>
        <taxon>Polypodiales</taxon>
        <taxon>Pteridineae</taxon>
        <taxon>Pteridaceae</taxon>
        <taxon>Parkerioideae</taxon>
        <taxon>Ceratopteris</taxon>
    </lineage>
</organism>
<gene>
    <name evidence="9" type="ORF">KP509_19G001800</name>
</gene>
<name>A0A8T2SLE1_CERRI</name>
<dbReference type="Pfam" id="PF17862">
    <property type="entry name" value="AAA_lid_3"/>
    <property type="match status" value="1"/>
</dbReference>
<dbReference type="GO" id="GO:0005524">
    <property type="term" value="F:ATP binding"/>
    <property type="evidence" value="ECO:0007669"/>
    <property type="project" value="UniProtKB-KW"/>
</dbReference>
<evidence type="ECO:0000256" key="6">
    <source>
        <dbReference type="ARBA" id="ARBA00023128"/>
    </source>
</evidence>
<dbReference type="EMBL" id="CM035424">
    <property type="protein sequence ID" value="KAH7351528.1"/>
    <property type="molecule type" value="Genomic_DNA"/>
</dbReference>
<keyword evidence="6" id="KW-0496">Mitochondrion</keyword>
<dbReference type="SMART" id="SM00382">
    <property type="entry name" value="AAA"/>
    <property type="match status" value="1"/>
</dbReference>
<dbReference type="Gene3D" id="3.40.50.300">
    <property type="entry name" value="P-loop containing nucleotide triphosphate hydrolases"/>
    <property type="match status" value="1"/>
</dbReference>